<evidence type="ECO:0000256" key="12">
    <source>
        <dbReference type="ARBA" id="ARBA00023211"/>
    </source>
</evidence>
<dbReference type="Pfam" id="PF15024">
    <property type="entry name" value="Glyco_transf_18"/>
    <property type="match status" value="1"/>
</dbReference>
<evidence type="ECO:0000256" key="7">
    <source>
        <dbReference type="ARBA" id="ARBA00022723"/>
    </source>
</evidence>
<keyword evidence="8 16" id="KW-0735">Signal-anchor</keyword>
<feature type="compositionally biased region" description="Low complexity" evidence="17">
    <location>
        <begin position="582"/>
        <end position="614"/>
    </location>
</feature>
<evidence type="ECO:0000256" key="1">
    <source>
        <dbReference type="ARBA" id="ARBA00004323"/>
    </source>
</evidence>
<keyword evidence="11" id="KW-0472">Membrane</keyword>
<keyword evidence="7 16" id="KW-0479">Metal-binding</keyword>
<evidence type="ECO:0000256" key="5">
    <source>
        <dbReference type="ARBA" id="ARBA00022679"/>
    </source>
</evidence>
<keyword evidence="4 16" id="KW-0328">Glycosyltransferase</keyword>
<dbReference type="GO" id="GO:0030145">
    <property type="term" value="F:manganese ion binding"/>
    <property type="evidence" value="ECO:0007669"/>
    <property type="project" value="UniProtKB-UniRule"/>
</dbReference>
<evidence type="ECO:0000256" key="11">
    <source>
        <dbReference type="ARBA" id="ARBA00023136"/>
    </source>
</evidence>
<keyword evidence="12 16" id="KW-0464">Manganese</keyword>
<dbReference type="PANTHER" id="PTHR10468">
    <property type="entry name" value="PROTEIN O-LINKED-MANNOSE BETA-1,2-N-ACETYLGLUCOSAMINYLTRANSFERASE 1/ALPHA-1,3-MANNOSYL-GLYCOPROTEIN 2-BETA-N-ACETYLGLUCOSAMINYLTRANSFERASE"/>
    <property type="match status" value="1"/>
</dbReference>
<keyword evidence="10 16" id="KW-0333">Golgi apparatus</keyword>
<comment type="catalytic activity">
    <reaction evidence="15 16">
        <text>N(4)-(alpha-D-Man-(1-&gt;3)-[alpha-D-Man-(1-&gt;3)-[alpha-D-Man-(1-&gt;6)]-alpha-D-Man-(1-&gt;6)]-beta-D-Man-(1-&gt;4)-beta-D-GlcNAc-(1-&gt;4)-beta-D-GlcNAc)-L-asparaginyl-[protein] (N-glucan mannose isomer 5A1,2) + UDP-N-acetyl-alpha-D-glucosamine = N(4)-{beta-D-GlcNAc-(1-&gt;2)-alpha-D-Man-(1-&gt;3)-[alpha-D-Man-(1-&gt;3)-[alpha-D-Man-(1-&gt;6)]-alpha-D-Man-(1-&gt;6)]-beta-D-Man-(1-&gt;4)-beta-D-GlcNAc-(1-&gt;4)-beta-D-GlcNAc}-L-asparaginyl-[protein] + UDP + H(+)</text>
        <dbReference type="Rhea" id="RHEA:11456"/>
        <dbReference type="Rhea" id="RHEA-COMP:14367"/>
        <dbReference type="Rhea" id="RHEA-COMP:14368"/>
        <dbReference type="ChEBI" id="CHEBI:15378"/>
        <dbReference type="ChEBI" id="CHEBI:57705"/>
        <dbReference type="ChEBI" id="CHEBI:58223"/>
        <dbReference type="ChEBI" id="CHEBI:59087"/>
        <dbReference type="ChEBI" id="CHEBI:60625"/>
        <dbReference type="EC" id="2.4.1.101"/>
    </reaction>
</comment>
<dbReference type="AlphaFoldDB" id="A0A2P6V686"/>
<evidence type="ECO:0000313" key="20">
    <source>
        <dbReference type="Proteomes" id="UP000239649"/>
    </source>
</evidence>
<reference evidence="19 20" key="1">
    <citation type="journal article" date="2018" name="Plant J.">
        <title>Genome sequences of Chlorella sorokiniana UTEX 1602 and Micractinium conductrix SAG 241.80: implications to maltose excretion by a green alga.</title>
        <authorList>
            <person name="Arriola M.B."/>
            <person name="Velmurugan N."/>
            <person name="Zhang Y."/>
            <person name="Plunkett M.H."/>
            <person name="Hondzo H."/>
            <person name="Barney B.M."/>
        </authorList>
    </citation>
    <scope>NUCLEOTIDE SEQUENCE [LARGE SCALE GENOMIC DNA]</scope>
    <source>
        <strain evidence="19 20">SAG 241.80</strain>
    </source>
</reference>
<dbReference type="SUPFAM" id="SSF53448">
    <property type="entry name" value="Nucleotide-diphospho-sugar transferases"/>
    <property type="match status" value="1"/>
</dbReference>
<sequence>MAASKLSPKQAAGLTLLCFLALFSFQLLWTHDKLERLRGLRRGLRRRASRRGGGAAAAEHIGARIDRLTLGSDSTGDAALFAGGDEATIIREGAASASARAGAVDGGGALRGVARAGALPNPAIIVFCFNRTDYLNVTLHSLLGLQGLERYHVYVSQDGNDEGVASLAASLGPTFLRSAGGFEFWQKHPRVPALGANQPGHAYLAQHYGWGLGRVFDEREHSHAVIVEDDMLFSPDFLLYFEATAPLLDADPTLWCISSWNDNGFQKGHNWDVRRLFRTSYFPGLGWMMTRQLWQELGPSWPKDHWDHWMRDDEVSKGRECIAPELNRNKNIGEEGANMNKQAFKRYLKTMDWNENVTVTDFGDLSHLLLPAYEASLRADMAAAIPFEFSYRRNAPKPEKGKTYLVLYTVERYTRISLRLKVWPYPRGHHRHVAVVPWEGSRFLVADRRFCTLLPKEHQLPPTEGMRPVPGKQWQSCRDACEERGLTCQAKDFWWLNSCAVMRKHFPCEHGCTIELGPDVPAYVMDSNQTLHQYCLITQKASTCVAKHASTARLCACVPKEAPKAQRRLQALLPTAAADSVEQQQQQEQQQGQQERQRQQPLGAGSGDAALGLG</sequence>
<evidence type="ECO:0000256" key="9">
    <source>
        <dbReference type="ARBA" id="ARBA00022989"/>
    </source>
</evidence>
<proteinExistence type="inferred from homology"/>
<keyword evidence="9" id="KW-1133">Transmembrane helix</keyword>
<dbReference type="UniPathway" id="UPA00378"/>
<gene>
    <name evidence="19" type="ORF">C2E20_6914</name>
</gene>
<protein>
    <recommendedName>
        <fullName evidence="13 16">Alpha-1,3-mannosyl-glycoprotein 2-beta-N-acetylglucosaminyltransferase</fullName>
        <shortName evidence="16">GNT-I</shortName>
        <shortName evidence="16">GlcNAc-T I</shortName>
        <ecNumber evidence="13 16">2.4.1.101</ecNumber>
    </recommendedName>
    <alternativeName>
        <fullName evidence="14 16">N-glycosyl-oligosaccharide-glycoprotein N-acetylglucosaminyltransferase I</fullName>
    </alternativeName>
</protein>
<dbReference type="Pfam" id="PF03071">
    <property type="entry name" value="GNT-I"/>
    <property type="match status" value="1"/>
</dbReference>
<evidence type="ECO:0000256" key="14">
    <source>
        <dbReference type="ARBA" id="ARBA00041712"/>
    </source>
</evidence>
<evidence type="ECO:0000256" key="8">
    <source>
        <dbReference type="ARBA" id="ARBA00022968"/>
    </source>
</evidence>
<keyword evidence="5" id="KW-0808">Transferase</keyword>
<organism evidence="19 20">
    <name type="scientific">Micractinium conductrix</name>
    <dbReference type="NCBI Taxonomy" id="554055"/>
    <lineage>
        <taxon>Eukaryota</taxon>
        <taxon>Viridiplantae</taxon>
        <taxon>Chlorophyta</taxon>
        <taxon>core chlorophytes</taxon>
        <taxon>Trebouxiophyceae</taxon>
        <taxon>Chlorellales</taxon>
        <taxon>Chlorellaceae</taxon>
        <taxon>Chlorella clade</taxon>
        <taxon>Micractinium</taxon>
    </lineage>
</organism>
<evidence type="ECO:0000256" key="2">
    <source>
        <dbReference type="ARBA" id="ARBA00004922"/>
    </source>
</evidence>
<dbReference type="STRING" id="554055.A0A2P6V686"/>
<dbReference type="Gene3D" id="3.90.550.10">
    <property type="entry name" value="Spore Coat Polysaccharide Biosynthesis Protein SpsA, Chain A"/>
    <property type="match status" value="1"/>
</dbReference>
<comment type="caution">
    <text evidence="19">The sequence shown here is derived from an EMBL/GenBank/DDBJ whole genome shotgun (WGS) entry which is preliminary data.</text>
</comment>
<evidence type="ECO:0000256" key="15">
    <source>
        <dbReference type="ARBA" id="ARBA00049421"/>
    </source>
</evidence>
<dbReference type="InterPro" id="IPR029044">
    <property type="entry name" value="Nucleotide-diphossugar_trans"/>
</dbReference>
<evidence type="ECO:0000256" key="6">
    <source>
        <dbReference type="ARBA" id="ARBA00022692"/>
    </source>
</evidence>
<dbReference type="EC" id="2.4.1.101" evidence="13 16"/>
<comment type="function">
    <text evidence="16">Initiates complex N-linked carbohydrate formation. Essential for the conversion of high-mannose to hybrid and complex N-glycans.</text>
</comment>
<name>A0A2P6V686_9CHLO</name>
<evidence type="ECO:0000256" key="13">
    <source>
        <dbReference type="ARBA" id="ARBA00038949"/>
    </source>
</evidence>
<dbReference type="FunFam" id="3.90.550.10:FF:000252">
    <property type="entry name" value="Protein O-linked-mannose beta-1,2-N-acetylglucosaminyltransferase 1"/>
    <property type="match status" value="1"/>
</dbReference>
<feature type="domain" description="Glycosyltransferase family 18 catalytic" evidence="18">
    <location>
        <begin position="444"/>
        <end position="557"/>
    </location>
</feature>
<comment type="similarity">
    <text evidence="3 16">Belongs to the glycosyltransferase 13 family.</text>
</comment>
<evidence type="ECO:0000259" key="18">
    <source>
        <dbReference type="Pfam" id="PF15024"/>
    </source>
</evidence>
<dbReference type="OrthoDB" id="440755at2759"/>
<comment type="pathway">
    <text evidence="2 16">Protein modification; protein glycosylation.</text>
</comment>
<evidence type="ECO:0000256" key="3">
    <source>
        <dbReference type="ARBA" id="ARBA00006492"/>
    </source>
</evidence>
<dbReference type="Proteomes" id="UP000239649">
    <property type="component" value="Unassembled WGS sequence"/>
</dbReference>
<evidence type="ECO:0000256" key="16">
    <source>
        <dbReference type="RuleBase" id="RU368119"/>
    </source>
</evidence>
<dbReference type="InterPro" id="IPR026116">
    <property type="entry name" value="GT18_cat"/>
</dbReference>
<dbReference type="PANTHER" id="PTHR10468:SF0">
    <property type="entry name" value="ALPHA-1,3-MANNOSYL-GLYCOPROTEIN 2-BETA-N-ACETYLGLUCOSAMINYLTRANSFERASE"/>
    <property type="match status" value="1"/>
</dbReference>
<feature type="region of interest" description="Disordered" evidence="17">
    <location>
        <begin position="576"/>
        <end position="614"/>
    </location>
</feature>
<dbReference type="InterPro" id="IPR004139">
    <property type="entry name" value="Glyco_trans_13"/>
</dbReference>
<dbReference type="EMBL" id="LHPF02000025">
    <property type="protein sequence ID" value="PSC69598.1"/>
    <property type="molecule type" value="Genomic_DNA"/>
</dbReference>
<comment type="cofactor">
    <cofactor evidence="16">
        <name>Mn(2+)</name>
        <dbReference type="ChEBI" id="CHEBI:29035"/>
    </cofactor>
    <text evidence="16">The cofactor is mostly bound to the substrate.</text>
</comment>
<evidence type="ECO:0000256" key="4">
    <source>
        <dbReference type="ARBA" id="ARBA00022676"/>
    </source>
</evidence>
<evidence type="ECO:0000313" key="19">
    <source>
        <dbReference type="EMBL" id="PSC69598.1"/>
    </source>
</evidence>
<dbReference type="InterPro" id="IPR052261">
    <property type="entry name" value="Glycosyltransferase_13"/>
</dbReference>
<evidence type="ECO:0000256" key="10">
    <source>
        <dbReference type="ARBA" id="ARBA00023034"/>
    </source>
</evidence>
<keyword evidence="20" id="KW-1185">Reference proteome</keyword>
<dbReference type="GO" id="GO:0000139">
    <property type="term" value="C:Golgi membrane"/>
    <property type="evidence" value="ECO:0007669"/>
    <property type="project" value="UniProtKB-SubCell"/>
</dbReference>
<dbReference type="GO" id="GO:0003827">
    <property type="term" value="F:alpha-1,3-mannosylglycoprotein 2-beta-N-acetylglucosaminyltransferase activity"/>
    <property type="evidence" value="ECO:0007669"/>
    <property type="project" value="UniProtKB-UniRule"/>
</dbReference>
<evidence type="ECO:0000256" key="17">
    <source>
        <dbReference type="SAM" id="MobiDB-lite"/>
    </source>
</evidence>
<accession>A0A2P6V686</accession>
<dbReference type="GO" id="GO:0030144">
    <property type="term" value="F:alpha-1,6-mannosylglycoprotein 6-beta-N-acetylglucosaminyltransferase activity"/>
    <property type="evidence" value="ECO:0007669"/>
    <property type="project" value="InterPro"/>
</dbReference>
<comment type="subcellular location">
    <subcellularLocation>
        <location evidence="1 16">Golgi apparatus membrane</location>
        <topology evidence="1 16">Single-pass type II membrane protein</topology>
    </subcellularLocation>
</comment>
<keyword evidence="6" id="KW-0812">Transmembrane</keyword>